<dbReference type="Pfam" id="PF13360">
    <property type="entry name" value="PQQ_2"/>
    <property type="match status" value="2"/>
</dbReference>
<evidence type="ECO:0000259" key="2">
    <source>
        <dbReference type="Pfam" id="PF13360"/>
    </source>
</evidence>
<accession>A0A7C4LNZ1</accession>
<evidence type="ECO:0000256" key="1">
    <source>
        <dbReference type="SAM" id="SignalP"/>
    </source>
</evidence>
<feature type="domain" description="Pyrrolo-quinoline quinone repeat" evidence="2">
    <location>
        <begin position="48"/>
        <end position="102"/>
    </location>
</feature>
<reference evidence="3" key="1">
    <citation type="journal article" date="2020" name="mSystems">
        <title>Genome- and Community-Level Interaction Insights into Carbon Utilization and Element Cycling Functions of Hydrothermarchaeota in Hydrothermal Sediment.</title>
        <authorList>
            <person name="Zhou Z."/>
            <person name="Liu Y."/>
            <person name="Xu W."/>
            <person name="Pan J."/>
            <person name="Luo Z.H."/>
            <person name="Li M."/>
        </authorList>
    </citation>
    <scope>NUCLEOTIDE SEQUENCE [LARGE SCALE GENOMIC DNA]</scope>
    <source>
        <strain evidence="3">SpSt-508</strain>
    </source>
</reference>
<dbReference type="EMBL" id="DSVQ01000015">
    <property type="protein sequence ID" value="HGT39857.1"/>
    <property type="molecule type" value="Genomic_DNA"/>
</dbReference>
<proteinExistence type="predicted"/>
<organism evidence="3">
    <name type="scientific">Schlesneria paludicola</name>
    <dbReference type="NCBI Taxonomy" id="360056"/>
    <lineage>
        <taxon>Bacteria</taxon>
        <taxon>Pseudomonadati</taxon>
        <taxon>Planctomycetota</taxon>
        <taxon>Planctomycetia</taxon>
        <taxon>Planctomycetales</taxon>
        <taxon>Planctomycetaceae</taxon>
        <taxon>Schlesneria</taxon>
    </lineage>
</organism>
<comment type="caution">
    <text evidence="3">The sequence shown here is derived from an EMBL/GenBank/DDBJ whole genome shotgun (WGS) entry which is preliminary data.</text>
</comment>
<dbReference type="SMART" id="SM00564">
    <property type="entry name" value="PQQ"/>
    <property type="match status" value="4"/>
</dbReference>
<evidence type="ECO:0000313" key="3">
    <source>
        <dbReference type="EMBL" id="HGT39857.1"/>
    </source>
</evidence>
<dbReference type="InterPro" id="IPR018391">
    <property type="entry name" value="PQQ_b-propeller_rpt"/>
</dbReference>
<dbReference type="InterPro" id="IPR002372">
    <property type="entry name" value="PQQ_rpt_dom"/>
</dbReference>
<feature type="domain" description="Pyrrolo-quinoline quinone repeat" evidence="2">
    <location>
        <begin position="119"/>
        <end position="333"/>
    </location>
</feature>
<dbReference type="Gene3D" id="2.130.10.10">
    <property type="entry name" value="YVTN repeat-like/Quinoprotein amine dehydrogenase"/>
    <property type="match status" value="1"/>
</dbReference>
<dbReference type="PANTHER" id="PTHR34512">
    <property type="entry name" value="CELL SURFACE PROTEIN"/>
    <property type="match status" value="1"/>
</dbReference>
<sequence length="412" mass="44825">MQRLVFISAVCVWTLTSVATANDDWPAWRGPRGDGISPGAQAPLRWSETENIVWKTAIPSVGRSSVIVVGGRVFVTTGVAADSSRRVLSLDRADGRILWNVAVFTGPEGTMHRFNTTASSTPASDGRHVFAVFNDDQGLYVFALDFEGQVVWSKRVGAYFSNHGFAASPLLYEDGVIVNGQQDGDAFVVMLNRWTGAELWRYVPAVKLRSFSTPVLTAHNGEEQLILAGSMQTVALNPRTGNVLWSADGPSEKFVATPSVGHGLVFSFGGSPNKKGMAVRLGGTGDVTATHIAWRNERSMPYVPSPLLLGDYLHVVNDQGIYTCLEPRTGKVLFSGRKFGPVYSSPIAVGDRIYQFEDSGGCTVIANEPEFRELARNELHELVQTTPAFSRGQLFIRGEKHVYCIGNGNTPR</sequence>
<keyword evidence="3" id="KW-0418">Kinase</keyword>
<name>A0A7C4LNZ1_9PLAN</name>
<dbReference type="AlphaFoldDB" id="A0A7C4LNZ1"/>
<dbReference type="GO" id="GO:0004674">
    <property type="term" value="F:protein serine/threonine kinase activity"/>
    <property type="evidence" value="ECO:0007669"/>
    <property type="project" value="UniProtKB-KW"/>
</dbReference>
<keyword evidence="1" id="KW-0732">Signal</keyword>
<feature type="chain" id="PRO_5027817660" evidence="1">
    <location>
        <begin position="22"/>
        <end position="412"/>
    </location>
</feature>
<feature type="signal peptide" evidence="1">
    <location>
        <begin position="1"/>
        <end position="21"/>
    </location>
</feature>
<protein>
    <submittedName>
        <fullName evidence="3">Serine/threonine protein kinase</fullName>
    </submittedName>
</protein>
<dbReference type="Gene3D" id="2.40.10.480">
    <property type="match status" value="1"/>
</dbReference>
<keyword evidence="3" id="KW-0808">Transferase</keyword>
<gene>
    <name evidence="3" type="ORF">ENS64_11440</name>
</gene>
<dbReference type="InterPro" id="IPR015943">
    <property type="entry name" value="WD40/YVTN_repeat-like_dom_sf"/>
</dbReference>
<dbReference type="InterPro" id="IPR011047">
    <property type="entry name" value="Quinoprotein_ADH-like_sf"/>
</dbReference>
<keyword evidence="3" id="KW-0723">Serine/threonine-protein kinase</keyword>
<dbReference type="PANTHER" id="PTHR34512:SF30">
    <property type="entry name" value="OUTER MEMBRANE PROTEIN ASSEMBLY FACTOR BAMB"/>
    <property type="match status" value="1"/>
</dbReference>
<dbReference type="SUPFAM" id="SSF50998">
    <property type="entry name" value="Quinoprotein alcohol dehydrogenase-like"/>
    <property type="match status" value="1"/>
</dbReference>